<dbReference type="Pfam" id="PF03279">
    <property type="entry name" value="Lip_A_acyltrans"/>
    <property type="match status" value="1"/>
</dbReference>
<protein>
    <recommendedName>
        <fullName evidence="9">Lipid A biosynthesis acyltransferase</fullName>
    </recommendedName>
</protein>
<accession>A0A0D2JB34</accession>
<name>A0A0D2JB34_9BACT</name>
<dbReference type="PIRSF" id="PIRSF026649">
    <property type="entry name" value="MsbB"/>
    <property type="match status" value="1"/>
</dbReference>
<dbReference type="PATRIC" id="fig|1429043.3.peg.3503"/>
<evidence type="ECO:0008006" key="9">
    <source>
        <dbReference type="Google" id="ProtNLM"/>
    </source>
</evidence>
<keyword evidence="2" id="KW-1003">Cell membrane</keyword>
<dbReference type="CDD" id="cd07984">
    <property type="entry name" value="LPLAT_LABLAT-like"/>
    <property type="match status" value="1"/>
</dbReference>
<dbReference type="PANTHER" id="PTHR30606:SF10">
    <property type="entry name" value="PHOSPHATIDYLINOSITOL MANNOSIDE ACYLTRANSFERASE"/>
    <property type="match status" value="1"/>
</dbReference>
<dbReference type="Proteomes" id="UP000032233">
    <property type="component" value="Unassembled WGS sequence"/>
</dbReference>
<dbReference type="FunCoup" id="A0A0D2JB34">
    <property type="interactions" value="316"/>
</dbReference>
<dbReference type="InterPro" id="IPR004960">
    <property type="entry name" value="LipA_acyltrans"/>
</dbReference>
<evidence type="ECO:0000256" key="1">
    <source>
        <dbReference type="ARBA" id="ARBA00004533"/>
    </source>
</evidence>
<keyword evidence="3" id="KW-0997">Cell inner membrane</keyword>
<comment type="subcellular location">
    <subcellularLocation>
        <location evidence="1">Cell inner membrane</location>
    </subcellularLocation>
</comment>
<keyword evidence="8" id="KW-1185">Reference proteome</keyword>
<reference evidence="7 8" key="1">
    <citation type="submission" date="2013-11" db="EMBL/GenBank/DDBJ databases">
        <title>Metagenomic analysis of a methanogenic consortium involved in long chain n-alkane degradation.</title>
        <authorList>
            <person name="Davidova I.A."/>
            <person name="Callaghan A.V."/>
            <person name="Wawrik B."/>
            <person name="Pruitt S."/>
            <person name="Marks C."/>
            <person name="Duncan K.E."/>
            <person name="Suflita J.M."/>
        </authorList>
    </citation>
    <scope>NUCLEOTIDE SEQUENCE [LARGE SCALE GENOMIC DNA]</scope>
    <source>
        <strain evidence="7 8">SPR</strain>
    </source>
</reference>
<dbReference type="GO" id="GO:0009247">
    <property type="term" value="P:glycolipid biosynthetic process"/>
    <property type="evidence" value="ECO:0007669"/>
    <property type="project" value="UniProtKB-ARBA"/>
</dbReference>
<dbReference type="InParanoid" id="A0A0D2JB34"/>
<comment type="caution">
    <text evidence="7">The sequence shown here is derived from an EMBL/GenBank/DDBJ whole genome shotgun (WGS) entry which is preliminary data.</text>
</comment>
<evidence type="ECO:0000313" key="8">
    <source>
        <dbReference type="Proteomes" id="UP000032233"/>
    </source>
</evidence>
<evidence type="ECO:0000256" key="3">
    <source>
        <dbReference type="ARBA" id="ARBA00022519"/>
    </source>
</evidence>
<evidence type="ECO:0000256" key="6">
    <source>
        <dbReference type="ARBA" id="ARBA00023315"/>
    </source>
</evidence>
<evidence type="ECO:0000256" key="5">
    <source>
        <dbReference type="ARBA" id="ARBA00023136"/>
    </source>
</evidence>
<keyword evidence="5" id="KW-0472">Membrane</keyword>
<proteinExistence type="predicted"/>
<dbReference type="OrthoDB" id="9803456at2"/>
<dbReference type="RefSeq" id="WP_044349984.1">
    <property type="nucleotide sequence ID" value="NZ_AZAC01000021.1"/>
</dbReference>
<dbReference type="STRING" id="1429043.X474_16525"/>
<evidence type="ECO:0000313" key="7">
    <source>
        <dbReference type="EMBL" id="KIX12926.1"/>
    </source>
</evidence>
<evidence type="ECO:0000256" key="4">
    <source>
        <dbReference type="ARBA" id="ARBA00022679"/>
    </source>
</evidence>
<keyword evidence="6" id="KW-0012">Acyltransferase</keyword>
<dbReference type="GO" id="GO:0016746">
    <property type="term" value="F:acyltransferase activity"/>
    <property type="evidence" value="ECO:0007669"/>
    <property type="project" value="UniProtKB-KW"/>
</dbReference>
<sequence length="298" mass="34157">MDIAYHLLRLGVLGVALPPLPLARFFGKGLGSLGFKLDQRHREIILRNIAESFPEKSREWVTKTSLDCYRHLGKVVMEIPKLLAYPPEKIASLTRFHGLPPERLKSFRETGVLLLTGHIGNWEWASVASGHALGPAAVVARPIDWPPADRLVNSWRTKTGHEVVPKANSARRILRGLMKKEAIGVLLDQNVDWYDGEWVDFFGRPACTNKGLALLALRTKAPVVPFYCHRADDGLFDVYFGEEVPLVKTGDKTKDVWQNTQNYTKVLEGIIRQKPEQWFWLHQRWKTRPYHKWPRENN</sequence>
<dbReference type="AlphaFoldDB" id="A0A0D2JB34"/>
<organism evidence="7 8">
    <name type="scientific">Dethiosulfatarculus sandiegensis</name>
    <dbReference type="NCBI Taxonomy" id="1429043"/>
    <lineage>
        <taxon>Bacteria</taxon>
        <taxon>Pseudomonadati</taxon>
        <taxon>Thermodesulfobacteriota</taxon>
        <taxon>Desulfarculia</taxon>
        <taxon>Desulfarculales</taxon>
        <taxon>Desulfarculaceae</taxon>
        <taxon>Dethiosulfatarculus</taxon>
    </lineage>
</organism>
<evidence type="ECO:0000256" key="2">
    <source>
        <dbReference type="ARBA" id="ARBA00022475"/>
    </source>
</evidence>
<dbReference type="PANTHER" id="PTHR30606">
    <property type="entry name" value="LIPID A BIOSYNTHESIS LAUROYL ACYLTRANSFERASE"/>
    <property type="match status" value="1"/>
</dbReference>
<keyword evidence="4" id="KW-0808">Transferase</keyword>
<dbReference type="GO" id="GO:0005886">
    <property type="term" value="C:plasma membrane"/>
    <property type="evidence" value="ECO:0007669"/>
    <property type="project" value="UniProtKB-SubCell"/>
</dbReference>
<gene>
    <name evidence="7" type="ORF">X474_16525</name>
</gene>
<dbReference type="EMBL" id="AZAC01000021">
    <property type="protein sequence ID" value="KIX12926.1"/>
    <property type="molecule type" value="Genomic_DNA"/>
</dbReference>